<evidence type="ECO:0000256" key="2">
    <source>
        <dbReference type="SAM" id="Phobius"/>
    </source>
</evidence>
<evidence type="ECO:0000256" key="1">
    <source>
        <dbReference type="SAM" id="MobiDB-lite"/>
    </source>
</evidence>
<comment type="caution">
    <text evidence="3">The sequence shown here is derived from an EMBL/GenBank/DDBJ whole genome shotgun (WGS) entry which is preliminary data.</text>
</comment>
<dbReference type="EMBL" id="PCWR01000057">
    <property type="protein sequence ID" value="PIR06364.1"/>
    <property type="molecule type" value="Genomic_DNA"/>
</dbReference>
<proteinExistence type="predicted"/>
<name>A0A2H0NBX3_9BACT</name>
<dbReference type="AlphaFoldDB" id="A0A2H0NBX3"/>
<protein>
    <submittedName>
        <fullName evidence="3">Uncharacterized protein</fullName>
    </submittedName>
</protein>
<dbReference type="InterPro" id="IPR012902">
    <property type="entry name" value="N_methyl_site"/>
</dbReference>
<feature type="transmembrane region" description="Helical" evidence="2">
    <location>
        <begin position="20"/>
        <end position="42"/>
    </location>
</feature>
<evidence type="ECO:0000313" key="3">
    <source>
        <dbReference type="EMBL" id="PIR06364.1"/>
    </source>
</evidence>
<keyword evidence="2" id="KW-1133">Transmembrane helix</keyword>
<gene>
    <name evidence="3" type="ORF">COV54_02680</name>
</gene>
<sequence length="221" mass="23357">MVKFKTKNYLNSRGQSLIEVLVGLGIAAIVIAGASIAISFMLQSNTANQKTQSASSLVQQLSDKIKVIGGANWNDIYNLPTKGSSTQYYVNASGTALTIATGTQSVSVGGVNYALFFSIENVCRSDDSSSTITGTAPCVSGSSDDPSTQKITSYAQWQAGGKTTQVTIFNYLTRWKNKVFKQTDWSGGSGQEGPLTDPNNQYASSTNVNASTSGSIKIQGF</sequence>
<keyword evidence="2" id="KW-0472">Membrane</keyword>
<dbReference type="Pfam" id="PF07963">
    <property type="entry name" value="N_methyl"/>
    <property type="match status" value="1"/>
</dbReference>
<organism evidence="3 4">
    <name type="scientific">Candidatus Jorgensenbacteria bacterium CG11_big_fil_rev_8_21_14_0_20_38_23</name>
    <dbReference type="NCBI Taxonomy" id="1974594"/>
    <lineage>
        <taxon>Bacteria</taxon>
        <taxon>Candidatus Joergenseniibacteriota</taxon>
    </lineage>
</organism>
<dbReference type="Proteomes" id="UP000228867">
    <property type="component" value="Unassembled WGS sequence"/>
</dbReference>
<evidence type="ECO:0000313" key="4">
    <source>
        <dbReference type="Proteomes" id="UP000228867"/>
    </source>
</evidence>
<feature type="region of interest" description="Disordered" evidence="1">
    <location>
        <begin position="186"/>
        <end position="221"/>
    </location>
</feature>
<keyword evidence="2" id="KW-0812">Transmembrane</keyword>
<feature type="compositionally biased region" description="Polar residues" evidence="1">
    <location>
        <begin position="197"/>
        <end position="221"/>
    </location>
</feature>
<accession>A0A2H0NBX3</accession>
<reference evidence="3 4" key="1">
    <citation type="submission" date="2017-09" db="EMBL/GenBank/DDBJ databases">
        <title>Depth-based differentiation of microbial function through sediment-hosted aquifers and enrichment of novel symbionts in the deep terrestrial subsurface.</title>
        <authorList>
            <person name="Probst A.J."/>
            <person name="Ladd B."/>
            <person name="Jarett J.K."/>
            <person name="Geller-Mcgrath D.E."/>
            <person name="Sieber C.M."/>
            <person name="Emerson J.B."/>
            <person name="Anantharaman K."/>
            <person name="Thomas B.C."/>
            <person name="Malmstrom R."/>
            <person name="Stieglmeier M."/>
            <person name="Klingl A."/>
            <person name="Woyke T."/>
            <person name="Ryan C.M."/>
            <person name="Banfield J.F."/>
        </authorList>
    </citation>
    <scope>NUCLEOTIDE SEQUENCE [LARGE SCALE GENOMIC DNA]</scope>
    <source>
        <strain evidence="3">CG11_big_fil_rev_8_21_14_0_20_38_23</strain>
    </source>
</reference>